<dbReference type="PATRIC" id="fig|1348663.4.peg.743"/>
<accession>A0A066ZB78</accession>
<dbReference type="InterPro" id="IPR051604">
    <property type="entry name" value="Ergot_Alk_Oxidoreductase"/>
</dbReference>
<sequence length="288" mass="30621">MIVIMGASGATGGAALHSLTGLGVPVRALSRDPHRLLAGLDGPTRRLVEAVPADAGDPDSLRAAFRGASRVFLTMANGPRQVEYELRAVDQALAAGVEHIVKMSAPAAEADSPVAVSRGHHRIEQYLRASGITATVLRPYAFMQKLLLLAPGVARAGLLHGTMGGAACNYIDCRDIGDAVAAVLTRPELAGGTYPLTGGRAYSYPELGALLGELLGRPVTYLDLPPDRFHAHLVERVGMPAWLATHVVEIQRLAVLRPETPDDTATRLTGRAPRTLEAFLREHLDAFR</sequence>
<dbReference type="eggNOG" id="COG0702">
    <property type="taxonomic scope" value="Bacteria"/>
</dbReference>
<evidence type="ECO:0000313" key="2">
    <source>
        <dbReference type="EMBL" id="KDN87405.1"/>
    </source>
</evidence>
<dbReference type="AlphaFoldDB" id="A0A066ZB78"/>
<protein>
    <submittedName>
        <fullName evidence="2">Nucleoside-diphosphate sugar epimerase</fullName>
    </submittedName>
</protein>
<dbReference type="InterPro" id="IPR008030">
    <property type="entry name" value="NmrA-like"/>
</dbReference>
<dbReference type="Proteomes" id="UP000027178">
    <property type="component" value="Unassembled WGS sequence"/>
</dbReference>
<feature type="domain" description="NmrA-like" evidence="1">
    <location>
        <begin position="2"/>
        <end position="241"/>
    </location>
</feature>
<keyword evidence="3" id="KW-1185">Reference proteome</keyword>
<dbReference type="PANTHER" id="PTHR43162">
    <property type="match status" value="1"/>
</dbReference>
<comment type="caution">
    <text evidence="2">The sequence shown here is derived from an EMBL/GenBank/DDBJ whole genome shotgun (WGS) entry which is preliminary data.</text>
</comment>
<dbReference type="Gene3D" id="3.90.25.10">
    <property type="entry name" value="UDP-galactose 4-epimerase, domain 1"/>
    <property type="match status" value="1"/>
</dbReference>
<dbReference type="HOGENOM" id="CLU_007383_10_6_11"/>
<organism evidence="2 3">
    <name type="scientific">Kitasatospora cheerisanensis KCTC 2395</name>
    <dbReference type="NCBI Taxonomy" id="1348663"/>
    <lineage>
        <taxon>Bacteria</taxon>
        <taxon>Bacillati</taxon>
        <taxon>Actinomycetota</taxon>
        <taxon>Actinomycetes</taxon>
        <taxon>Kitasatosporales</taxon>
        <taxon>Streptomycetaceae</taxon>
        <taxon>Kitasatospora</taxon>
    </lineage>
</organism>
<dbReference type="InterPro" id="IPR036291">
    <property type="entry name" value="NAD(P)-bd_dom_sf"/>
</dbReference>
<name>A0A066ZB78_9ACTN</name>
<dbReference type="Gene3D" id="3.40.50.720">
    <property type="entry name" value="NAD(P)-binding Rossmann-like Domain"/>
    <property type="match status" value="1"/>
</dbReference>
<proteinExistence type="predicted"/>
<evidence type="ECO:0000313" key="3">
    <source>
        <dbReference type="Proteomes" id="UP000027178"/>
    </source>
</evidence>
<reference evidence="2 3" key="1">
    <citation type="submission" date="2014-05" db="EMBL/GenBank/DDBJ databases">
        <title>Draft Genome Sequence of Kitasatospora cheerisanensis KCTC 2395.</title>
        <authorList>
            <person name="Nam D.H."/>
        </authorList>
    </citation>
    <scope>NUCLEOTIDE SEQUENCE [LARGE SCALE GENOMIC DNA]</scope>
    <source>
        <strain evidence="2 3">KCTC 2395</strain>
    </source>
</reference>
<gene>
    <name evidence="2" type="ORF">KCH_07770</name>
</gene>
<dbReference type="Pfam" id="PF05368">
    <property type="entry name" value="NmrA"/>
    <property type="match status" value="1"/>
</dbReference>
<dbReference type="OrthoDB" id="3510772at2"/>
<evidence type="ECO:0000259" key="1">
    <source>
        <dbReference type="Pfam" id="PF05368"/>
    </source>
</evidence>
<dbReference type="SUPFAM" id="SSF51735">
    <property type="entry name" value="NAD(P)-binding Rossmann-fold domains"/>
    <property type="match status" value="1"/>
</dbReference>
<dbReference type="RefSeq" id="WP_035858890.1">
    <property type="nucleotide sequence ID" value="NZ_KK853997.1"/>
</dbReference>
<dbReference type="PANTHER" id="PTHR43162:SF1">
    <property type="entry name" value="PRESTALK A DIFFERENTIATION PROTEIN A"/>
    <property type="match status" value="1"/>
</dbReference>
<dbReference type="EMBL" id="JNBY01000035">
    <property type="protein sequence ID" value="KDN87405.1"/>
    <property type="molecule type" value="Genomic_DNA"/>
</dbReference>